<dbReference type="Gene3D" id="3.40.50.1240">
    <property type="entry name" value="Phosphoglycerate mutase-like"/>
    <property type="match status" value="1"/>
</dbReference>
<gene>
    <name evidence="1" type="ORF">Pla144_12820</name>
</gene>
<evidence type="ECO:0000313" key="2">
    <source>
        <dbReference type="Proteomes" id="UP000318437"/>
    </source>
</evidence>
<dbReference type="Proteomes" id="UP000318437">
    <property type="component" value="Unassembled WGS sequence"/>
</dbReference>
<evidence type="ECO:0000313" key="1">
    <source>
        <dbReference type="EMBL" id="TWU30495.1"/>
    </source>
</evidence>
<organism evidence="1 2">
    <name type="scientific">Bythopirellula polymerisocia</name>
    <dbReference type="NCBI Taxonomy" id="2528003"/>
    <lineage>
        <taxon>Bacteria</taxon>
        <taxon>Pseudomonadati</taxon>
        <taxon>Planctomycetota</taxon>
        <taxon>Planctomycetia</taxon>
        <taxon>Pirellulales</taxon>
        <taxon>Lacipirellulaceae</taxon>
        <taxon>Bythopirellula</taxon>
    </lineage>
</organism>
<dbReference type="Pfam" id="PF00300">
    <property type="entry name" value="His_Phos_1"/>
    <property type="match status" value="1"/>
</dbReference>
<proteinExistence type="predicted"/>
<accession>A0A5C6D2Z4</accession>
<dbReference type="InterPro" id="IPR029033">
    <property type="entry name" value="His_PPase_superfam"/>
</dbReference>
<dbReference type="InterPro" id="IPR013078">
    <property type="entry name" value="His_Pase_superF_clade-1"/>
</dbReference>
<dbReference type="EMBL" id="SJPS01000001">
    <property type="protein sequence ID" value="TWU30495.1"/>
    <property type="molecule type" value="Genomic_DNA"/>
</dbReference>
<reference evidence="1 2" key="1">
    <citation type="submission" date="2019-02" db="EMBL/GenBank/DDBJ databases">
        <title>Deep-cultivation of Planctomycetes and their phenomic and genomic characterization uncovers novel biology.</title>
        <authorList>
            <person name="Wiegand S."/>
            <person name="Jogler M."/>
            <person name="Boedeker C."/>
            <person name="Pinto D."/>
            <person name="Vollmers J."/>
            <person name="Rivas-Marin E."/>
            <person name="Kohn T."/>
            <person name="Peeters S.H."/>
            <person name="Heuer A."/>
            <person name="Rast P."/>
            <person name="Oberbeckmann S."/>
            <person name="Bunk B."/>
            <person name="Jeske O."/>
            <person name="Meyerdierks A."/>
            <person name="Storesund J.E."/>
            <person name="Kallscheuer N."/>
            <person name="Luecker S."/>
            <person name="Lage O.M."/>
            <person name="Pohl T."/>
            <person name="Merkel B.J."/>
            <person name="Hornburger P."/>
            <person name="Mueller R.-W."/>
            <person name="Bruemmer F."/>
            <person name="Labrenz M."/>
            <person name="Spormann A.M."/>
            <person name="Op Den Camp H."/>
            <person name="Overmann J."/>
            <person name="Amann R."/>
            <person name="Jetten M.S.M."/>
            <person name="Mascher T."/>
            <person name="Medema M.H."/>
            <person name="Devos D.P."/>
            <person name="Kaster A.-K."/>
            <person name="Ovreas L."/>
            <person name="Rohde M."/>
            <person name="Galperin M.Y."/>
            <person name="Jogler C."/>
        </authorList>
    </citation>
    <scope>NUCLEOTIDE SEQUENCE [LARGE SCALE GENOMIC DNA]</scope>
    <source>
        <strain evidence="1 2">Pla144</strain>
    </source>
</reference>
<dbReference type="AlphaFoldDB" id="A0A5C6D2Z4"/>
<comment type="caution">
    <text evidence="1">The sequence shown here is derived from an EMBL/GenBank/DDBJ whole genome shotgun (WGS) entry which is preliminary data.</text>
</comment>
<protein>
    <submittedName>
        <fullName evidence="1">Uncharacterized protein</fullName>
    </submittedName>
</protein>
<name>A0A5C6D2Z4_9BACT</name>
<keyword evidence="2" id="KW-1185">Reference proteome</keyword>
<dbReference type="SUPFAM" id="SSF53254">
    <property type="entry name" value="Phosphoglycerate mutase-like"/>
    <property type="match status" value="1"/>
</dbReference>
<sequence length="106" mass="11841">MAIFSHSHFCRVLAARWIGLTVAQAEPFLLNTASISILSYAHDCSEQPAIALWNSVAYEALEGETNQRVGDTRPMKQRAIERWENEGGEVRQGRLNCIGDVEGRQP</sequence>